<dbReference type="KEGG" id="hrr:HZS55_17880"/>
<protein>
    <submittedName>
        <fullName evidence="3">Uncharacterized protein</fullName>
    </submittedName>
</protein>
<proteinExistence type="predicted"/>
<feature type="transmembrane region" description="Helical" evidence="2">
    <location>
        <begin position="34"/>
        <end position="52"/>
    </location>
</feature>
<evidence type="ECO:0000256" key="2">
    <source>
        <dbReference type="SAM" id="Phobius"/>
    </source>
</evidence>
<dbReference type="RefSeq" id="WP_179908925.1">
    <property type="nucleotide sequence ID" value="NZ_CP058910.1"/>
</dbReference>
<dbReference type="InterPro" id="IPR055693">
    <property type="entry name" value="DUF7269"/>
</dbReference>
<evidence type="ECO:0000313" key="4">
    <source>
        <dbReference type="Proteomes" id="UP000509667"/>
    </source>
</evidence>
<evidence type="ECO:0000256" key="1">
    <source>
        <dbReference type="SAM" id="MobiDB-lite"/>
    </source>
</evidence>
<dbReference type="EMBL" id="CP058910">
    <property type="protein sequence ID" value="QLH79050.1"/>
    <property type="molecule type" value="Genomic_DNA"/>
</dbReference>
<accession>A0A7D5T628</accession>
<feature type="compositionally biased region" description="Basic and acidic residues" evidence="1">
    <location>
        <begin position="242"/>
        <end position="251"/>
    </location>
</feature>
<feature type="region of interest" description="Disordered" evidence="1">
    <location>
        <begin position="232"/>
        <end position="300"/>
    </location>
</feature>
<gene>
    <name evidence="3" type="ORF">HZS55_17880</name>
</gene>
<organism evidence="3 4">
    <name type="scientific">Halosimplex rubrum</name>
    <dbReference type="NCBI Taxonomy" id="869889"/>
    <lineage>
        <taxon>Archaea</taxon>
        <taxon>Methanobacteriati</taxon>
        <taxon>Methanobacteriota</taxon>
        <taxon>Stenosarchaea group</taxon>
        <taxon>Halobacteria</taxon>
        <taxon>Halobacteriales</taxon>
        <taxon>Haloarculaceae</taxon>
        <taxon>Halosimplex</taxon>
    </lineage>
</organism>
<sequence length="300" mass="30530">MNRWLAGLVGVAGTVAIGAGLLLAVALTPVTASAAGSGALFVVLTGLAVAAVKLYRSGADGEAVAPPPWDEGGGLVDGTPEETADPADVTGDELAALVGDARERARDAETVEEGVAVVRPPLREALNRVLAAGGADTDDVDEALATGAWTDDRVAAAVVDERVDLPRVSLRARLRAWLFPERVVRRGTARAVAAIDAAAERELPPVVGQDAPRTAPSLAPALGSLQWAADGRLQRAGAPGRRRADEGRGTTDGDANGAPDRGTPAPGADEGDDVGTEDDPTPAPDTEDGEDLIGEVWDDA</sequence>
<feature type="region of interest" description="Disordered" evidence="1">
    <location>
        <begin position="60"/>
        <end position="87"/>
    </location>
</feature>
<keyword evidence="2" id="KW-0812">Transmembrane</keyword>
<dbReference type="OrthoDB" id="307812at2157"/>
<keyword evidence="4" id="KW-1185">Reference proteome</keyword>
<reference evidence="3 4" key="1">
    <citation type="submission" date="2020-07" db="EMBL/GenBank/DDBJ databases">
        <title>Halosimplex pelagicum sp. nov. and Halosimplex rubrum sp. nov., isolated from salted brown alga Laminaria, and emended description of the genus Halosimplex.</title>
        <authorList>
            <person name="Cui H."/>
        </authorList>
    </citation>
    <scope>NUCLEOTIDE SEQUENCE [LARGE SCALE GENOMIC DNA]</scope>
    <source>
        <strain evidence="3 4">R27</strain>
    </source>
</reference>
<keyword evidence="2" id="KW-0472">Membrane</keyword>
<dbReference type="Pfam" id="PF23933">
    <property type="entry name" value="DUF7269"/>
    <property type="match status" value="1"/>
</dbReference>
<name>A0A7D5T628_9EURY</name>
<dbReference type="GeneID" id="56079773"/>
<feature type="compositionally biased region" description="Acidic residues" evidence="1">
    <location>
        <begin position="269"/>
        <end position="300"/>
    </location>
</feature>
<keyword evidence="2" id="KW-1133">Transmembrane helix</keyword>
<evidence type="ECO:0000313" key="3">
    <source>
        <dbReference type="EMBL" id="QLH79050.1"/>
    </source>
</evidence>
<dbReference type="Proteomes" id="UP000509667">
    <property type="component" value="Chromosome"/>
</dbReference>
<dbReference type="AlphaFoldDB" id="A0A7D5T628"/>